<dbReference type="Proteomes" id="UP001189429">
    <property type="component" value="Unassembled WGS sequence"/>
</dbReference>
<comment type="caution">
    <text evidence="7">The sequence shown here is derived from an EMBL/GenBank/DDBJ whole genome shotgun (WGS) entry which is preliminary data.</text>
</comment>
<sequence length="492" mass="51395">MMAKAHALLTLVSVLPVPFALVLIKRTGRIVGKYGVMQNDALARVNAVASEAIGSARAVQLAGAEATEQRQYAGAIGTYLEVIRRTLFQETALRFIQGGLSSTTPSQTCPSCASRAGSSPAASSRWGSSTRTARCSGELPQGLPRARRALHGALAGAGRLEAVLRHRRPRATGHQRPRRRAAGPAGRAGRAGARGRVLPLRGAGRNAGRCATRTCACALARSWPSWAPAARASPRCCASARAWPTRRRAPCGWTARTCGSWTSRTSAAAWASWTRTRPCSTARSARTSPTAPSPPAAASRRRPATPAPRRSSPRCPAATRSASASAARGYREASGSASRSRGRSCAGRPSSCWTSRPPRSTARPRRPSRAPWRSSPPGAARSSSRRTASRPSPGHTAWWCCRIGPRRGGGHPLGAAGPRQLRVPHGGGARARPLRGRRGPLGSAPPSALGPASLLRASRDASVCRAFSARRACPRGGRAAAAAARGCGALRG</sequence>
<evidence type="ECO:0000259" key="6">
    <source>
        <dbReference type="PROSITE" id="PS50929"/>
    </source>
</evidence>
<feature type="compositionally biased region" description="Low complexity" evidence="4">
    <location>
        <begin position="307"/>
        <end position="361"/>
    </location>
</feature>
<feature type="compositionally biased region" description="Low complexity" evidence="4">
    <location>
        <begin position="182"/>
        <end position="195"/>
    </location>
</feature>
<organism evidence="7 8">
    <name type="scientific">Prorocentrum cordatum</name>
    <dbReference type="NCBI Taxonomy" id="2364126"/>
    <lineage>
        <taxon>Eukaryota</taxon>
        <taxon>Sar</taxon>
        <taxon>Alveolata</taxon>
        <taxon>Dinophyceae</taxon>
        <taxon>Prorocentrales</taxon>
        <taxon>Prorocentraceae</taxon>
        <taxon>Prorocentrum</taxon>
    </lineage>
</organism>
<evidence type="ECO:0000256" key="1">
    <source>
        <dbReference type="ARBA" id="ARBA00022692"/>
    </source>
</evidence>
<feature type="region of interest" description="Disordered" evidence="4">
    <location>
        <begin position="416"/>
        <end position="451"/>
    </location>
</feature>
<feature type="region of interest" description="Disordered" evidence="4">
    <location>
        <begin position="272"/>
        <end position="396"/>
    </location>
</feature>
<keyword evidence="2" id="KW-1133">Transmembrane helix</keyword>
<evidence type="ECO:0000313" key="7">
    <source>
        <dbReference type="EMBL" id="CAK0848657.1"/>
    </source>
</evidence>
<dbReference type="InterPro" id="IPR011527">
    <property type="entry name" value="ABC1_TM_dom"/>
</dbReference>
<keyword evidence="3" id="KW-0472">Membrane</keyword>
<feature type="domain" description="ABC transmembrane type-1" evidence="6">
    <location>
        <begin position="1"/>
        <end position="102"/>
    </location>
</feature>
<feature type="region of interest" description="Disordered" evidence="4">
    <location>
        <begin position="165"/>
        <end position="195"/>
    </location>
</feature>
<dbReference type="PROSITE" id="PS50929">
    <property type="entry name" value="ABC_TM1F"/>
    <property type="match status" value="1"/>
</dbReference>
<feature type="compositionally biased region" description="Low complexity" evidence="4">
    <location>
        <begin position="272"/>
        <end position="290"/>
    </location>
</feature>
<dbReference type="SUPFAM" id="SSF90123">
    <property type="entry name" value="ABC transporter transmembrane region"/>
    <property type="match status" value="1"/>
</dbReference>
<feature type="region of interest" description="Disordered" evidence="4">
    <location>
        <begin position="100"/>
        <end position="140"/>
    </location>
</feature>
<feature type="compositionally biased region" description="Basic residues" evidence="4">
    <location>
        <begin position="165"/>
        <end position="181"/>
    </location>
</feature>
<keyword evidence="5" id="KW-0732">Signal</keyword>
<evidence type="ECO:0000256" key="3">
    <source>
        <dbReference type="ARBA" id="ARBA00023136"/>
    </source>
</evidence>
<feature type="signal peptide" evidence="5">
    <location>
        <begin position="1"/>
        <end position="20"/>
    </location>
</feature>
<protein>
    <recommendedName>
        <fullName evidence="6">ABC transmembrane type-1 domain-containing protein</fullName>
    </recommendedName>
</protein>
<accession>A0ABN9TR71</accession>
<feature type="compositionally biased region" description="Low complexity" evidence="4">
    <location>
        <begin position="369"/>
        <end position="382"/>
    </location>
</feature>
<keyword evidence="1" id="KW-0812">Transmembrane</keyword>
<evidence type="ECO:0000256" key="2">
    <source>
        <dbReference type="ARBA" id="ARBA00022989"/>
    </source>
</evidence>
<evidence type="ECO:0000313" key="8">
    <source>
        <dbReference type="Proteomes" id="UP001189429"/>
    </source>
</evidence>
<proteinExistence type="predicted"/>
<reference evidence="7" key="1">
    <citation type="submission" date="2023-10" db="EMBL/GenBank/DDBJ databases">
        <authorList>
            <person name="Chen Y."/>
            <person name="Shah S."/>
            <person name="Dougan E. K."/>
            <person name="Thang M."/>
            <person name="Chan C."/>
        </authorList>
    </citation>
    <scope>NUCLEOTIDE SEQUENCE [LARGE SCALE GENOMIC DNA]</scope>
</reference>
<evidence type="ECO:0000256" key="5">
    <source>
        <dbReference type="SAM" id="SignalP"/>
    </source>
</evidence>
<name>A0ABN9TR71_9DINO</name>
<feature type="chain" id="PRO_5045749305" description="ABC transmembrane type-1 domain-containing protein" evidence="5">
    <location>
        <begin position="21"/>
        <end position="492"/>
    </location>
</feature>
<dbReference type="InterPro" id="IPR036640">
    <property type="entry name" value="ABC1_TM_sf"/>
</dbReference>
<gene>
    <name evidence="7" type="ORF">PCOR1329_LOCUS41549</name>
</gene>
<keyword evidence="8" id="KW-1185">Reference proteome</keyword>
<dbReference type="Gene3D" id="1.20.1560.10">
    <property type="entry name" value="ABC transporter type 1, transmembrane domain"/>
    <property type="match status" value="1"/>
</dbReference>
<feature type="compositionally biased region" description="Low complexity" evidence="4">
    <location>
        <begin position="101"/>
        <end position="129"/>
    </location>
</feature>
<dbReference type="EMBL" id="CAUYUJ010014997">
    <property type="protein sequence ID" value="CAK0848657.1"/>
    <property type="molecule type" value="Genomic_DNA"/>
</dbReference>
<evidence type="ECO:0000256" key="4">
    <source>
        <dbReference type="SAM" id="MobiDB-lite"/>
    </source>
</evidence>